<sequence length="82" mass="9177">MAETLAREAAQVGLLYILVHLVSIVCAWWALLSVRFDVFLRNPKGAQAKMLQVMLAVIIGYQFAQFVLGYADWSSSIKGLFQ</sequence>
<dbReference type="InterPro" id="IPR009526">
    <property type="entry name" value="DUF1146"/>
</dbReference>
<organism evidence="2 3">
    <name type="scientific">Marinicrinis sediminis</name>
    <dbReference type="NCBI Taxonomy" id="1652465"/>
    <lineage>
        <taxon>Bacteria</taxon>
        <taxon>Bacillati</taxon>
        <taxon>Bacillota</taxon>
        <taxon>Bacilli</taxon>
        <taxon>Bacillales</taxon>
        <taxon>Paenibacillaceae</taxon>
    </lineage>
</organism>
<evidence type="ECO:0000256" key="1">
    <source>
        <dbReference type="SAM" id="Phobius"/>
    </source>
</evidence>
<dbReference type="EMBL" id="JBHUMM010000023">
    <property type="protein sequence ID" value="MFD2672052.1"/>
    <property type="molecule type" value="Genomic_DNA"/>
</dbReference>
<dbReference type="Pfam" id="PF06612">
    <property type="entry name" value="DUF1146"/>
    <property type="match status" value="1"/>
</dbReference>
<comment type="caution">
    <text evidence="2">The sequence shown here is derived from an EMBL/GenBank/DDBJ whole genome shotgun (WGS) entry which is preliminary data.</text>
</comment>
<gene>
    <name evidence="2" type="ORF">ACFSUC_10590</name>
</gene>
<evidence type="ECO:0000313" key="3">
    <source>
        <dbReference type="Proteomes" id="UP001597497"/>
    </source>
</evidence>
<dbReference type="Proteomes" id="UP001597497">
    <property type="component" value="Unassembled WGS sequence"/>
</dbReference>
<keyword evidence="1" id="KW-0472">Membrane</keyword>
<dbReference type="RefSeq" id="WP_379929542.1">
    <property type="nucleotide sequence ID" value="NZ_JBHUMM010000023.1"/>
</dbReference>
<reference evidence="3" key="1">
    <citation type="journal article" date="2019" name="Int. J. Syst. Evol. Microbiol.">
        <title>The Global Catalogue of Microorganisms (GCM) 10K type strain sequencing project: providing services to taxonomists for standard genome sequencing and annotation.</title>
        <authorList>
            <consortium name="The Broad Institute Genomics Platform"/>
            <consortium name="The Broad Institute Genome Sequencing Center for Infectious Disease"/>
            <person name="Wu L."/>
            <person name="Ma J."/>
        </authorList>
    </citation>
    <scope>NUCLEOTIDE SEQUENCE [LARGE SCALE GENOMIC DNA]</scope>
    <source>
        <strain evidence="3">KCTC 33676</strain>
    </source>
</reference>
<feature type="transmembrane region" description="Helical" evidence="1">
    <location>
        <begin position="51"/>
        <end position="71"/>
    </location>
</feature>
<feature type="transmembrane region" description="Helical" evidence="1">
    <location>
        <begin position="12"/>
        <end position="31"/>
    </location>
</feature>
<keyword evidence="3" id="KW-1185">Reference proteome</keyword>
<protein>
    <submittedName>
        <fullName evidence="2">DUF1146 family protein</fullName>
    </submittedName>
</protein>
<accession>A0ABW5RAP6</accession>
<keyword evidence="1" id="KW-1133">Transmembrane helix</keyword>
<evidence type="ECO:0000313" key="2">
    <source>
        <dbReference type="EMBL" id="MFD2672052.1"/>
    </source>
</evidence>
<keyword evidence="1" id="KW-0812">Transmembrane</keyword>
<name>A0ABW5RAP6_9BACL</name>
<proteinExistence type="predicted"/>